<comment type="caution">
    <text evidence="3">The sequence shown here is derived from an EMBL/GenBank/DDBJ whole genome shotgun (WGS) entry which is preliminary data.</text>
</comment>
<feature type="region of interest" description="Disordered" evidence="1">
    <location>
        <begin position="122"/>
        <end position="150"/>
    </location>
</feature>
<evidence type="ECO:0000256" key="2">
    <source>
        <dbReference type="SAM" id="Phobius"/>
    </source>
</evidence>
<reference evidence="3" key="1">
    <citation type="journal article" date="2020" name="Fungal Divers.">
        <title>Resolving the Mortierellaceae phylogeny through synthesis of multi-gene phylogenetics and phylogenomics.</title>
        <authorList>
            <person name="Vandepol N."/>
            <person name="Liber J."/>
            <person name="Desiro A."/>
            <person name="Na H."/>
            <person name="Kennedy M."/>
            <person name="Barry K."/>
            <person name="Grigoriev I.V."/>
            <person name="Miller A.N."/>
            <person name="O'Donnell K."/>
            <person name="Stajich J.E."/>
            <person name="Bonito G."/>
        </authorList>
    </citation>
    <scope>NUCLEOTIDE SEQUENCE</scope>
    <source>
        <strain evidence="3">NRRL 6426</strain>
    </source>
</reference>
<feature type="compositionally biased region" description="Polar residues" evidence="1">
    <location>
        <begin position="191"/>
        <end position="200"/>
    </location>
</feature>
<keyword evidence="2" id="KW-1133">Transmembrane helix</keyword>
<keyword evidence="2" id="KW-0472">Membrane</keyword>
<dbReference type="Proteomes" id="UP000748756">
    <property type="component" value="Unassembled WGS sequence"/>
</dbReference>
<feature type="transmembrane region" description="Helical" evidence="2">
    <location>
        <begin position="40"/>
        <end position="65"/>
    </location>
</feature>
<evidence type="ECO:0000256" key="1">
    <source>
        <dbReference type="SAM" id="MobiDB-lite"/>
    </source>
</evidence>
<keyword evidence="4" id="KW-1185">Reference proteome</keyword>
<proteinExistence type="predicted"/>
<feature type="compositionally biased region" description="Polar residues" evidence="1">
    <location>
        <begin position="168"/>
        <end position="181"/>
    </location>
</feature>
<keyword evidence="2" id="KW-0812">Transmembrane</keyword>
<feature type="compositionally biased region" description="Low complexity" evidence="1">
    <location>
        <begin position="201"/>
        <end position="212"/>
    </location>
</feature>
<name>A0A9P5RXQ5_9FUNG</name>
<dbReference type="OrthoDB" id="8062037at2759"/>
<organism evidence="3 4">
    <name type="scientific">Linnemannia schmuckeri</name>
    <dbReference type="NCBI Taxonomy" id="64567"/>
    <lineage>
        <taxon>Eukaryota</taxon>
        <taxon>Fungi</taxon>
        <taxon>Fungi incertae sedis</taxon>
        <taxon>Mucoromycota</taxon>
        <taxon>Mortierellomycotina</taxon>
        <taxon>Mortierellomycetes</taxon>
        <taxon>Mortierellales</taxon>
        <taxon>Mortierellaceae</taxon>
        <taxon>Linnemannia</taxon>
    </lineage>
</organism>
<evidence type="ECO:0000313" key="3">
    <source>
        <dbReference type="EMBL" id="KAF9148003.1"/>
    </source>
</evidence>
<protein>
    <submittedName>
        <fullName evidence="3">Uncharacterized protein</fullName>
    </submittedName>
</protein>
<dbReference type="AlphaFoldDB" id="A0A9P5RXQ5"/>
<evidence type="ECO:0000313" key="4">
    <source>
        <dbReference type="Proteomes" id="UP000748756"/>
    </source>
</evidence>
<sequence length="229" mass="24941">MAPLALSPWLLQNSSTVPSFFTTDINDQPNYDQAAAYLSARILTIGGVILFFLGLCCIGAVLLRFNRHQHLEVQRIDFIKECVLDQDAIHRSLPIRIWPSQQQYIMDSENRIVAIVQQVPKKAKGDGGGGVSVRSLSEDSESSHSRTVPRTLRKGLGIVERLCHRGSSYDSDTNAGSSSSVGIEVRGSNGGIQMTTMTAASSPMSIQNSSNSNRRRGSYAESTAEEVNP</sequence>
<feature type="region of interest" description="Disordered" evidence="1">
    <location>
        <begin position="167"/>
        <end position="229"/>
    </location>
</feature>
<dbReference type="EMBL" id="JAAAUQ010000724">
    <property type="protein sequence ID" value="KAF9148003.1"/>
    <property type="molecule type" value="Genomic_DNA"/>
</dbReference>
<accession>A0A9P5RXQ5</accession>
<gene>
    <name evidence="3" type="ORF">BG015_010301</name>
</gene>